<dbReference type="KEGG" id="dti:Desti_3114"/>
<dbReference type="InterPro" id="IPR041255">
    <property type="entry name" value="LpxI_N"/>
</dbReference>
<name>I4C885_DESTA</name>
<dbReference type="Gene3D" id="3.40.140.80">
    <property type="match status" value="1"/>
</dbReference>
<proteinExistence type="predicted"/>
<dbReference type="PANTHER" id="PTHR39962:SF1">
    <property type="entry name" value="LPXI FAMILY PROTEIN"/>
    <property type="match status" value="1"/>
</dbReference>
<evidence type="ECO:0000313" key="3">
    <source>
        <dbReference type="EMBL" id="AFM25776.1"/>
    </source>
</evidence>
<dbReference type="Pfam" id="PF06230">
    <property type="entry name" value="LpxI_C"/>
    <property type="match status" value="1"/>
</dbReference>
<dbReference type="PANTHER" id="PTHR39962">
    <property type="entry name" value="BLL4848 PROTEIN"/>
    <property type="match status" value="1"/>
</dbReference>
<evidence type="ECO:0000313" key="4">
    <source>
        <dbReference type="Proteomes" id="UP000006055"/>
    </source>
</evidence>
<dbReference type="InterPro" id="IPR053174">
    <property type="entry name" value="LpxI"/>
</dbReference>
<gene>
    <name evidence="3" type="ordered locus">Desti_3114</name>
</gene>
<dbReference type="EMBL" id="CP003360">
    <property type="protein sequence ID" value="AFM25776.1"/>
    <property type="molecule type" value="Genomic_DNA"/>
</dbReference>
<reference evidence="4" key="1">
    <citation type="submission" date="2012-06" db="EMBL/GenBank/DDBJ databases">
        <title>Complete sequence of chromosome of Desulfomonile tiedjei DSM 6799.</title>
        <authorList>
            <person name="Lucas S."/>
            <person name="Copeland A."/>
            <person name="Lapidus A."/>
            <person name="Glavina del Rio T."/>
            <person name="Dalin E."/>
            <person name="Tice H."/>
            <person name="Bruce D."/>
            <person name="Goodwin L."/>
            <person name="Pitluck S."/>
            <person name="Peters L."/>
            <person name="Ovchinnikova G."/>
            <person name="Zeytun A."/>
            <person name="Lu M."/>
            <person name="Kyrpides N."/>
            <person name="Mavromatis K."/>
            <person name="Ivanova N."/>
            <person name="Brettin T."/>
            <person name="Detter J.C."/>
            <person name="Han C."/>
            <person name="Larimer F."/>
            <person name="Land M."/>
            <person name="Hauser L."/>
            <person name="Markowitz V."/>
            <person name="Cheng J.-F."/>
            <person name="Hugenholtz P."/>
            <person name="Woyke T."/>
            <person name="Wu D."/>
            <person name="Spring S."/>
            <person name="Schroeder M."/>
            <person name="Brambilla E."/>
            <person name="Klenk H.-P."/>
            <person name="Eisen J.A."/>
        </authorList>
    </citation>
    <scope>NUCLEOTIDE SEQUENCE [LARGE SCALE GENOMIC DNA]</scope>
    <source>
        <strain evidence="4">ATCC 49306 / DSM 6799 / DCB-1</strain>
    </source>
</reference>
<dbReference type="HOGENOM" id="CLU_085042_0_0_7"/>
<dbReference type="Proteomes" id="UP000006055">
    <property type="component" value="Chromosome"/>
</dbReference>
<dbReference type="InterPro" id="IPR010415">
    <property type="entry name" value="LpxI_C"/>
</dbReference>
<dbReference type="Pfam" id="PF17930">
    <property type="entry name" value="LpxI_N"/>
    <property type="match status" value="1"/>
</dbReference>
<feature type="domain" description="LpxI C-terminal" evidence="1">
    <location>
        <begin position="139"/>
        <end position="267"/>
    </location>
</feature>
<organism evidence="3 4">
    <name type="scientific">Desulfomonile tiedjei (strain ATCC 49306 / DSM 6799 / DCB-1)</name>
    <dbReference type="NCBI Taxonomy" id="706587"/>
    <lineage>
        <taxon>Bacteria</taxon>
        <taxon>Pseudomonadati</taxon>
        <taxon>Thermodesulfobacteriota</taxon>
        <taxon>Desulfomonilia</taxon>
        <taxon>Desulfomonilales</taxon>
        <taxon>Desulfomonilaceae</taxon>
        <taxon>Desulfomonile</taxon>
    </lineage>
</organism>
<dbReference type="STRING" id="706587.Desti_3114"/>
<dbReference type="RefSeq" id="WP_014810913.1">
    <property type="nucleotide sequence ID" value="NC_018025.1"/>
</dbReference>
<dbReference type="PATRIC" id="fig|706587.4.peg.3539"/>
<sequence>MSSSIGLIAGMGVLPLHVADEASTRGLKVIAIAFPGLTDPSLERIVGETFWLKLGQLEKAISIFKSHGVEKIVMAGKIEKSNLLKIWNLRPDGRALRMIRSLKDWRDDTILAAIAEEFRKDGILIDEITPWAGKLMASSGVLTKRAPNDIQWKDIAFGRTMARGIGALDIGQTVVVKNAAVIAVEAIEGTDKAIRRAGELGVSNTVVVKMAKPQQDMRFDVPGIGPSTIDSMIAARARVLAIETGKTMITDFSETVRKADGAKISIVGIPVDGPVTE</sequence>
<accession>I4C885</accession>
<evidence type="ECO:0000259" key="1">
    <source>
        <dbReference type="Pfam" id="PF06230"/>
    </source>
</evidence>
<evidence type="ECO:0000259" key="2">
    <source>
        <dbReference type="Pfam" id="PF17930"/>
    </source>
</evidence>
<dbReference type="OrthoDB" id="9789836at2"/>
<dbReference type="eggNOG" id="COG3494">
    <property type="taxonomic scope" value="Bacteria"/>
</dbReference>
<feature type="domain" description="LpxI N-terminal" evidence="2">
    <location>
        <begin position="5"/>
        <end position="132"/>
    </location>
</feature>
<evidence type="ECO:0008006" key="5">
    <source>
        <dbReference type="Google" id="ProtNLM"/>
    </source>
</evidence>
<dbReference type="AlphaFoldDB" id="I4C885"/>
<protein>
    <recommendedName>
        <fullName evidence="5">LpxI family protein</fullName>
    </recommendedName>
</protein>
<dbReference type="Gene3D" id="3.40.50.20">
    <property type="match status" value="1"/>
</dbReference>
<keyword evidence="4" id="KW-1185">Reference proteome</keyword>
<dbReference type="InterPro" id="IPR043167">
    <property type="entry name" value="LpxI_C_sf"/>
</dbReference>